<name>B1KQS1_SHEWM</name>
<organism evidence="1 2">
    <name type="scientific">Shewanella woodyi (strain ATCC 51908 / MS32)</name>
    <dbReference type="NCBI Taxonomy" id="392500"/>
    <lineage>
        <taxon>Bacteria</taxon>
        <taxon>Pseudomonadati</taxon>
        <taxon>Pseudomonadota</taxon>
        <taxon>Gammaproteobacteria</taxon>
        <taxon>Alteromonadales</taxon>
        <taxon>Shewanellaceae</taxon>
        <taxon>Shewanella</taxon>
    </lineage>
</organism>
<dbReference type="KEGG" id="swd:Swoo_3409"/>
<protein>
    <submittedName>
        <fullName evidence="1">Uncharacterized protein</fullName>
    </submittedName>
</protein>
<dbReference type="AlphaFoldDB" id="B1KQS1"/>
<evidence type="ECO:0000313" key="2">
    <source>
        <dbReference type="Proteomes" id="UP000002168"/>
    </source>
</evidence>
<dbReference type="Proteomes" id="UP000002168">
    <property type="component" value="Chromosome"/>
</dbReference>
<dbReference type="RefSeq" id="WP_012326012.1">
    <property type="nucleotide sequence ID" value="NC_010506.1"/>
</dbReference>
<dbReference type="HOGENOM" id="CLU_128701_0_0_6"/>
<gene>
    <name evidence="1" type="ordered locus">Swoo_3409</name>
</gene>
<evidence type="ECO:0000313" key="1">
    <source>
        <dbReference type="EMBL" id="ACA87677.1"/>
    </source>
</evidence>
<sequence>MHTEITRLSKRLRRVFEKQAIRTELPHLCHFPKNSCQLASLYLGVLINRQFPTVYIELIHGRHRLKEENHYWLEVNGFSYDITADQFDDINEPIYAGLSNPLSTYFSPYHSTEVMQAFSDYQQVEGERSLSILAQIEVLLNQASPPS</sequence>
<dbReference type="EMBL" id="CP000961">
    <property type="protein sequence ID" value="ACA87677.1"/>
    <property type="molecule type" value="Genomic_DNA"/>
</dbReference>
<dbReference type="eggNOG" id="ENOG5032BY2">
    <property type="taxonomic scope" value="Bacteria"/>
</dbReference>
<proteinExistence type="predicted"/>
<accession>B1KQS1</accession>
<keyword evidence="2" id="KW-1185">Reference proteome</keyword>
<reference evidence="1 2" key="1">
    <citation type="submission" date="2008-02" db="EMBL/GenBank/DDBJ databases">
        <title>Complete sequence of Shewanella woodyi ATCC 51908.</title>
        <authorList>
            <consortium name="US DOE Joint Genome Institute"/>
            <person name="Copeland A."/>
            <person name="Lucas S."/>
            <person name="Lapidus A."/>
            <person name="Glavina del Rio T."/>
            <person name="Dalin E."/>
            <person name="Tice H."/>
            <person name="Bruce D."/>
            <person name="Goodwin L."/>
            <person name="Pitluck S."/>
            <person name="Sims D."/>
            <person name="Brettin T."/>
            <person name="Detter J.C."/>
            <person name="Han C."/>
            <person name="Kuske C.R."/>
            <person name="Schmutz J."/>
            <person name="Larimer F."/>
            <person name="Land M."/>
            <person name="Hauser L."/>
            <person name="Kyrpides N."/>
            <person name="Lykidis A."/>
            <person name="Zhao J.-S."/>
            <person name="Richardson P."/>
        </authorList>
    </citation>
    <scope>NUCLEOTIDE SEQUENCE [LARGE SCALE GENOMIC DNA]</scope>
    <source>
        <strain evidence="2">ATCC 51908 / MS32</strain>
    </source>
</reference>